<reference evidence="1" key="1">
    <citation type="submission" date="2018-02" db="EMBL/GenBank/DDBJ databases">
        <title>Rhizophora mucronata_Transcriptome.</title>
        <authorList>
            <person name="Meera S.P."/>
            <person name="Sreeshan A."/>
            <person name="Augustine A."/>
        </authorList>
    </citation>
    <scope>NUCLEOTIDE SEQUENCE</scope>
    <source>
        <tissue evidence="1">Leaf</tissue>
    </source>
</reference>
<accession>A0A2P2NRI0</accession>
<organism evidence="1">
    <name type="scientific">Rhizophora mucronata</name>
    <name type="common">Asiatic mangrove</name>
    <dbReference type="NCBI Taxonomy" id="61149"/>
    <lineage>
        <taxon>Eukaryota</taxon>
        <taxon>Viridiplantae</taxon>
        <taxon>Streptophyta</taxon>
        <taxon>Embryophyta</taxon>
        <taxon>Tracheophyta</taxon>
        <taxon>Spermatophyta</taxon>
        <taxon>Magnoliopsida</taxon>
        <taxon>eudicotyledons</taxon>
        <taxon>Gunneridae</taxon>
        <taxon>Pentapetalae</taxon>
        <taxon>rosids</taxon>
        <taxon>fabids</taxon>
        <taxon>Malpighiales</taxon>
        <taxon>Rhizophoraceae</taxon>
        <taxon>Rhizophora</taxon>
    </lineage>
</organism>
<sequence>MHHLLRSKNMFIK</sequence>
<name>A0A2P2NRI0_RHIMU</name>
<protein>
    <submittedName>
        <fullName evidence="1">Uncharacterized protein</fullName>
    </submittedName>
</protein>
<dbReference type="EMBL" id="GGEC01064550">
    <property type="protein sequence ID" value="MBX45034.1"/>
    <property type="molecule type" value="Transcribed_RNA"/>
</dbReference>
<proteinExistence type="predicted"/>
<evidence type="ECO:0000313" key="1">
    <source>
        <dbReference type="EMBL" id="MBX45034.1"/>
    </source>
</evidence>